<evidence type="ECO:0000313" key="1">
    <source>
        <dbReference type="EMBL" id="OMJ24768.1"/>
    </source>
</evidence>
<dbReference type="AlphaFoldDB" id="A0A1R1YCW8"/>
<sequence length="91" mass="10738">MEYIKYVDHLFFGLENVCEYAKLISRHGIVGTDDTLWLKGFCNVFTTHISKCEECKKLRAQQLYKYSVSAYYDHRVTCLVCKNLDFVEKII</sequence>
<organism evidence="1 2">
    <name type="scientific">Smittium culicis</name>
    <dbReference type="NCBI Taxonomy" id="133412"/>
    <lineage>
        <taxon>Eukaryota</taxon>
        <taxon>Fungi</taxon>
        <taxon>Fungi incertae sedis</taxon>
        <taxon>Zoopagomycota</taxon>
        <taxon>Kickxellomycotina</taxon>
        <taxon>Harpellomycetes</taxon>
        <taxon>Harpellales</taxon>
        <taxon>Legeriomycetaceae</taxon>
        <taxon>Smittium</taxon>
    </lineage>
</organism>
<reference evidence="1 2" key="1">
    <citation type="submission" date="2017-01" db="EMBL/GenBank/DDBJ databases">
        <authorList>
            <person name="Mah S.A."/>
            <person name="Swanson W.J."/>
            <person name="Moy G.W."/>
            <person name="Vacquier V.D."/>
        </authorList>
    </citation>
    <scope>NUCLEOTIDE SEQUENCE [LARGE SCALE GENOMIC DNA]</scope>
    <source>
        <strain evidence="1 2">GSMNP</strain>
    </source>
</reference>
<dbReference type="EMBL" id="LSSN01000283">
    <property type="protein sequence ID" value="OMJ24768.1"/>
    <property type="molecule type" value="Genomic_DNA"/>
</dbReference>
<comment type="caution">
    <text evidence="1">The sequence shown here is derived from an EMBL/GenBank/DDBJ whole genome shotgun (WGS) entry which is preliminary data.</text>
</comment>
<gene>
    <name evidence="1" type="ORF">AYI70_g1361</name>
</gene>
<keyword evidence="2" id="KW-1185">Reference proteome</keyword>
<dbReference type="Proteomes" id="UP000187283">
    <property type="component" value="Unassembled WGS sequence"/>
</dbReference>
<proteinExistence type="predicted"/>
<name>A0A1R1YCW8_9FUNG</name>
<accession>A0A1R1YCW8</accession>
<protein>
    <submittedName>
        <fullName evidence="1">Uncharacterized protein</fullName>
    </submittedName>
</protein>
<evidence type="ECO:0000313" key="2">
    <source>
        <dbReference type="Proteomes" id="UP000187283"/>
    </source>
</evidence>